<name>A0A8X6G0T2_TRICU</name>
<evidence type="ECO:0000256" key="1">
    <source>
        <dbReference type="SAM" id="MobiDB-lite"/>
    </source>
</evidence>
<evidence type="ECO:0000313" key="3">
    <source>
        <dbReference type="Proteomes" id="UP000887116"/>
    </source>
</evidence>
<feature type="region of interest" description="Disordered" evidence="1">
    <location>
        <begin position="143"/>
        <end position="162"/>
    </location>
</feature>
<dbReference type="EMBL" id="BMAO01024241">
    <property type="protein sequence ID" value="GFQ94015.1"/>
    <property type="molecule type" value="Genomic_DNA"/>
</dbReference>
<comment type="caution">
    <text evidence="2">The sequence shown here is derived from an EMBL/GenBank/DDBJ whole genome shotgun (WGS) entry which is preliminary data.</text>
</comment>
<proteinExistence type="predicted"/>
<gene>
    <name evidence="2" type="ORF">TNCT_431661</name>
</gene>
<keyword evidence="3" id="KW-1185">Reference proteome</keyword>
<sequence length="162" mass="18428">LEDALAKLKAFQDEEKLFLVKLITCHTSPEAGTKTKLTLKEKEPKYVTKKQLDELTKSLVRETTSEDRNLLILLLDECAALHNKMTEYGKALSAYYEKFKEFTEAIVGFNAPVPPEGEITEPLKNIQKMLENLPKYLAAIEETMENPKSNRDLSPPSLEENK</sequence>
<organism evidence="2 3">
    <name type="scientific">Trichonephila clavata</name>
    <name type="common">Joro spider</name>
    <name type="synonym">Nephila clavata</name>
    <dbReference type="NCBI Taxonomy" id="2740835"/>
    <lineage>
        <taxon>Eukaryota</taxon>
        <taxon>Metazoa</taxon>
        <taxon>Ecdysozoa</taxon>
        <taxon>Arthropoda</taxon>
        <taxon>Chelicerata</taxon>
        <taxon>Arachnida</taxon>
        <taxon>Araneae</taxon>
        <taxon>Araneomorphae</taxon>
        <taxon>Entelegynae</taxon>
        <taxon>Araneoidea</taxon>
        <taxon>Nephilidae</taxon>
        <taxon>Trichonephila</taxon>
    </lineage>
</organism>
<protein>
    <submittedName>
        <fullName evidence="2">Uncharacterized protein</fullName>
    </submittedName>
</protein>
<dbReference type="AlphaFoldDB" id="A0A8X6G0T2"/>
<reference evidence="2" key="1">
    <citation type="submission" date="2020-07" db="EMBL/GenBank/DDBJ databases">
        <title>Multicomponent nature underlies the extraordinary mechanical properties of spider dragline silk.</title>
        <authorList>
            <person name="Kono N."/>
            <person name="Nakamura H."/>
            <person name="Mori M."/>
            <person name="Yoshida Y."/>
            <person name="Ohtoshi R."/>
            <person name="Malay A.D."/>
            <person name="Moran D.A.P."/>
            <person name="Tomita M."/>
            <person name="Numata K."/>
            <person name="Arakawa K."/>
        </authorList>
    </citation>
    <scope>NUCLEOTIDE SEQUENCE</scope>
</reference>
<accession>A0A8X6G0T2</accession>
<evidence type="ECO:0000313" key="2">
    <source>
        <dbReference type="EMBL" id="GFQ94015.1"/>
    </source>
</evidence>
<dbReference type="Proteomes" id="UP000887116">
    <property type="component" value="Unassembled WGS sequence"/>
</dbReference>
<feature type="non-terminal residue" evidence="2">
    <location>
        <position position="1"/>
    </location>
</feature>